<proteinExistence type="predicted"/>
<dbReference type="SUPFAM" id="SSF51366">
    <property type="entry name" value="Ribulose-phoshate binding barrel"/>
    <property type="match status" value="1"/>
</dbReference>
<accession>A0A0F9H328</accession>
<dbReference type="AlphaFoldDB" id="A0A0F9H328"/>
<dbReference type="InterPro" id="IPR000056">
    <property type="entry name" value="Ribul_P_3_epim-like"/>
</dbReference>
<name>A0A0F9H328_9ZZZZ</name>
<evidence type="ECO:0000313" key="3">
    <source>
        <dbReference type="EMBL" id="KKM05459.1"/>
    </source>
</evidence>
<dbReference type="EMBL" id="LAZR01016217">
    <property type="protein sequence ID" value="KKM05459.1"/>
    <property type="molecule type" value="Genomic_DNA"/>
</dbReference>
<protein>
    <submittedName>
        <fullName evidence="3">Uncharacterized protein</fullName>
    </submittedName>
</protein>
<reference evidence="3" key="1">
    <citation type="journal article" date="2015" name="Nature">
        <title>Complex archaea that bridge the gap between prokaryotes and eukaryotes.</title>
        <authorList>
            <person name="Spang A."/>
            <person name="Saw J.H."/>
            <person name="Jorgensen S.L."/>
            <person name="Zaremba-Niedzwiedzka K."/>
            <person name="Martijn J."/>
            <person name="Lind A.E."/>
            <person name="van Eijk R."/>
            <person name="Schleper C."/>
            <person name="Guy L."/>
            <person name="Ettema T.J."/>
        </authorList>
    </citation>
    <scope>NUCLEOTIDE SEQUENCE</scope>
</reference>
<dbReference type="PROSITE" id="PS01086">
    <property type="entry name" value="RIBUL_P_3_EPIMER_2"/>
    <property type="match status" value="1"/>
</dbReference>
<gene>
    <name evidence="3" type="ORF">LCGC14_1753890</name>
</gene>
<comment type="caution">
    <text evidence="3">The sequence shown here is derived from an EMBL/GenBank/DDBJ whole genome shotgun (WGS) entry which is preliminary data.</text>
</comment>
<dbReference type="InterPro" id="IPR013785">
    <property type="entry name" value="Aldolase_TIM"/>
</dbReference>
<keyword evidence="2" id="KW-0413">Isomerase</keyword>
<evidence type="ECO:0000256" key="2">
    <source>
        <dbReference type="ARBA" id="ARBA00023235"/>
    </source>
</evidence>
<keyword evidence="1" id="KW-0479">Metal-binding</keyword>
<dbReference type="Gene3D" id="3.20.20.70">
    <property type="entry name" value="Aldolase class I"/>
    <property type="match status" value="1"/>
</dbReference>
<dbReference type="InterPro" id="IPR011060">
    <property type="entry name" value="RibuloseP-bd_barrel"/>
</dbReference>
<dbReference type="GO" id="GO:0005975">
    <property type="term" value="P:carbohydrate metabolic process"/>
    <property type="evidence" value="ECO:0007669"/>
    <property type="project" value="InterPro"/>
</dbReference>
<organism evidence="3">
    <name type="scientific">marine sediment metagenome</name>
    <dbReference type="NCBI Taxonomy" id="412755"/>
    <lineage>
        <taxon>unclassified sequences</taxon>
        <taxon>metagenomes</taxon>
        <taxon>ecological metagenomes</taxon>
    </lineage>
</organism>
<evidence type="ECO:0000256" key="1">
    <source>
        <dbReference type="ARBA" id="ARBA00022723"/>
    </source>
</evidence>
<dbReference type="Pfam" id="PF00834">
    <property type="entry name" value="Ribul_P_3_epim"/>
    <property type="match status" value="1"/>
</dbReference>
<dbReference type="GO" id="GO:0046872">
    <property type="term" value="F:metal ion binding"/>
    <property type="evidence" value="ECO:0007669"/>
    <property type="project" value="UniProtKB-KW"/>
</dbReference>
<sequence length="65" mass="7564">MVAYRWERAYKHIALKTSPTLHKQYQETLKAARERDPEVDLVLVMSVHPGFGGQKFIPKVLEKVK</sequence>
<dbReference type="GO" id="GO:0016857">
    <property type="term" value="F:racemase and epimerase activity, acting on carbohydrates and derivatives"/>
    <property type="evidence" value="ECO:0007669"/>
    <property type="project" value="InterPro"/>
</dbReference>